<evidence type="ECO:0000256" key="1">
    <source>
        <dbReference type="SAM" id="MobiDB-lite"/>
    </source>
</evidence>
<feature type="region of interest" description="Disordered" evidence="1">
    <location>
        <begin position="1"/>
        <end position="40"/>
    </location>
</feature>
<reference evidence="2 3" key="1">
    <citation type="submission" date="2018-11" db="EMBL/GenBank/DDBJ databases">
        <authorList>
            <consortium name="Pathogen Informatics"/>
        </authorList>
    </citation>
    <scope>NUCLEOTIDE SEQUENCE [LARGE SCALE GENOMIC DNA]</scope>
    <source>
        <strain evidence="2 3">Zambia</strain>
    </source>
</reference>
<evidence type="ECO:0000313" key="2">
    <source>
        <dbReference type="EMBL" id="VDP50071.1"/>
    </source>
</evidence>
<gene>
    <name evidence="2" type="ORF">SMRZ_LOCUS24138</name>
</gene>
<keyword evidence="3" id="KW-1185">Reference proteome</keyword>
<accession>A0A183N763</accession>
<dbReference type="Proteomes" id="UP000277204">
    <property type="component" value="Unassembled WGS sequence"/>
</dbReference>
<proteinExistence type="predicted"/>
<protein>
    <submittedName>
        <fullName evidence="2">Uncharacterized protein</fullName>
    </submittedName>
</protein>
<sequence>MYVHPRVDVHSGTPTQYRSHQTPSRHPLSIHKASLKTKNK</sequence>
<dbReference type="EMBL" id="UZAI01020177">
    <property type="protein sequence ID" value="VDP50071.1"/>
    <property type="molecule type" value="Genomic_DNA"/>
</dbReference>
<evidence type="ECO:0000313" key="3">
    <source>
        <dbReference type="Proteomes" id="UP000277204"/>
    </source>
</evidence>
<feature type="compositionally biased region" description="Polar residues" evidence="1">
    <location>
        <begin position="12"/>
        <end position="24"/>
    </location>
</feature>
<organism evidence="2 3">
    <name type="scientific">Schistosoma margrebowiei</name>
    <dbReference type="NCBI Taxonomy" id="48269"/>
    <lineage>
        <taxon>Eukaryota</taxon>
        <taxon>Metazoa</taxon>
        <taxon>Spiralia</taxon>
        <taxon>Lophotrochozoa</taxon>
        <taxon>Platyhelminthes</taxon>
        <taxon>Trematoda</taxon>
        <taxon>Digenea</taxon>
        <taxon>Strigeidida</taxon>
        <taxon>Schistosomatoidea</taxon>
        <taxon>Schistosomatidae</taxon>
        <taxon>Schistosoma</taxon>
    </lineage>
</organism>
<dbReference type="AlphaFoldDB" id="A0A183N763"/>
<name>A0A183N763_9TREM</name>